<dbReference type="PANTHER" id="PTHR37166:SF1">
    <property type="entry name" value="PROTEIN FLAG"/>
    <property type="match status" value="1"/>
</dbReference>
<dbReference type="STRING" id="252474.B1A74_08550"/>
<dbReference type="SUPFAM" id="SSF160214">
    <property type="entry name" value="FlaG-like"/>
    <property type="match status" value="1"/>
</dbReference>
<evidence type="ECO:0008006" key="4">
    <source>
        <dbReference type="Google" id="ProtNLM"/>
    </source>
</evidence>
<dbReference type="InterPro" id="IPR035924">
    <property type="entry name" value="FlaG-like_sf"/>
</dbReference>
<dbReference type="InterPro" id="IPR005186">
    <property type="entry name" value="FlaG"/>
</dbReference>
<proteinExistence type="predicted"/>
<protein>
    <recommendedName>
        <fullName evidence="4">Flagellar biosynthesis protein FlaG</fullName>
    </recommendedName>
</protein>
<accession>A0A1V2ZXY2</accession>
<dbReference type="RefSeq" id="WP_077244381.1">
    <property type="nucleotide sequence ID" value="NZ_MUZR01000029.1"/>
</dbReference>
<sequence>MTDMINNSMPGAGGYTPNTRSGESGGGRADGRGSEAPGGGAVERKGAAAPASESGPERQGASGSERREVAEPVEASELEPVVESINAYLQNSQRTLEFSVDDSTGRTVITVMDGESEEIIRQIPPEQMLALAEHFENERALGGTGFVDKA</sequence>
<reference evidence="2 3" key="1">
    <citation type="submission" date="2017-02" db="EMBL/GenBank/DDBJ databases">
        <title>Genomic diversity within the haloalkaliphilic genus Thioalkalivibrio.</title>
        <authorList>
            <person name="Ahn A.-C."/>
            <person name="Meier-Kolthoff J."/>
            <person name="Overmars L."/>
            <person name="Richter M."/>
            <person name="Woyke T."/>
            <person name="Sorokin D.Y."/>
            <person name="Muyzer G."/>
        </authorList>
    </citation>
    <scope>NUCLEOTIDE SEQUENCE [LARGE SCALE GENOMIC DNA]</scope>
    <source>
        <strain evidence="2 3">HL17</strain>
    </source>
</reference>
<evidence type="ECO:0000256" key="1">
    <source>
        <dbReference type="SAM" id="MobiDB-lite"/>
    </source>
</evidence>
<comment type="caution">
    <text evidence="2">The sequence shown here is derived from an EMBL/GenBank/DDBJ whole genome shotgun (WGS) entry which is preliminary data.</text>
</comment>
<evidence type="ECO:0000313" key="3">
    <source>
        <dbReference type="Proteomes" id="UP000189177"/>
    </source>
</evidence>
<dbReference type="Gene3D" id="3.30.160.170">
    <property type="entry name" value="FlaG-like"/>
    <property type="match status" value="1"/>
</dbReference>
<dbReference type="Pfam" id="PF03646">
    <property type="entry name" value="FlaG"/>
    <property type="match status" value="1"/>
</dbReference>
<dbReference type="AlphaFoldDB" id="A0A1V2ZXY2"/>
<name>A0A1V2ZXY2_9GAMM</name>
<dbReference type="EMBL" id="MUZR01000029">
    <property type="protein sequence ID" value="OOC09935.1"/>
    <property type="molecule type" value="Genomic_DNA"/>
</dbReference>
<dbReference type="Proteomes" id="UP000189177">
    <property type="component" value="Unassembled WGS sequence"/>
</dbReference>
<dbReference type="OrthoDB" id="5741693at2"/>
<keyword evidence="3" id="KW-1185">Reference proteome</keyword>
<feature type="region of interest" description="Disordered" evidence="1">
    <location>
        <begin position="1"/>
        <end position="78"/>
    </location>
</feature>
<dbReference type="PANTHER" id="PTHR37166">
    <property type="entry name" value="PROTEIN FLAG"/>
    <property type="match status" value="1"/>
</dbReference>
<evidence type="ECO:0000313" key="2">
    <source>
        <dbReference type="EMBL" id="OOC09935.1"/>
    </source>
</evidence>
<organism evidence="2 3">
    <name type="scientific">Thioalkalivibrio halophilus</name>
    <dbReference type="NCBI Taxonomy" id="252474"/>
    <lineage>
        <taxon>Bacteria</taxon>
        <taxon>Pseudomonadati</taxon>
        <taxon>Pseudomonadota</taxon>
        <taxon>Gammaproteobacteria</taxon>
        <taxon>Chromatiales</taxon>
        <taxon>Ectothiorhodospiraceae</taxon>
        <taxon>Thioalkalivibrio</taxon>
    </lineage>
</organism>
<gene>
    <name evidence="2" type="ORF">B1A74_08550</name>
</gene>